<evidence type="ECO:0000313" key="2">
    <source>
        <dbReference type="Proteomes" id="UP000297280"/>
    </source>
</evidence>
<reference evidence="1 2" key="1">
    <citation type="submission" date="2017-12" db="EMBL/GenBank/DDBJ databases">
        <title>Comparative genomics of Botrytis spp.</title>
        <authorList>
            <person name="Valero-Jimenez C.A."/>
            <person name="Tapia P."/>
            <person name="Veloso J."/>
            <person name="Silva-Moreno E."/>
            <person name="Staats M."/>
            <person name="Valdes J.H."/>
            <person name="Van Kan J.A.L."/>
        </authorList>
    </citation>
    <scope>NUCLEOTIDE SEQUENCE [LARGE SCALE GENOMIC DNA]</scope>
    <source>
        <strain evidence="1 2">MUCL3349</strain>
    </source>
</reference>
<dbReference type="EMBL" id="PQXO01000350">
    <property type="protein sequence ID" value="TGO85932.1"/>
    <property type="molecule type" value="Genomic_DNA"/>
</dbReference>
<gene>
    <name evidence="1" type="ORF">BPOR_0351g00150</name>
</gene>
<keyword evidence="2" id="KW-1185">Reference proteome</keyword>
<sequence>MEGLRNREMIGPTDVMLELEKFRKSPELLMARDRKPKKMKRQGRDEERSPLLMVKSRMDLFRPEM</sequence>
<dbReference type="Proteomes" id="UP000297280">
    <property type="component" value="Unassembled WGS sequence"/>
</dbReference>
<proteinExistence type="predicted"/>
<dbReference type="AlphaFoldDB" id="A0A4Z1KNM8"/>
<accession>A0A4Z1KNM8</accession>
<protein>
    <submittedName>
        <fullName evidence="1">Uncharacterized protein</fullName>
    </submittedName>
</protein>
<name>A0A4Z1KNM8_9HELO</name>
<organism evidence="1 2">
    <name type="scientific">Botrytis porri</name>
    <dbReference type="NCBI Taxonomy" id="87229"/>
    <lineage>
        <taxon>Eukaryota</taxon>
        <taxon>Fungi</taxon>
        <taxon>Dikarya</taxon>
        <taxon>Ascomycota</taxon>
        <taxon>Pezizomycotina</taxon>
        <taxon>Leotiomycetes</taxon>
        <taxon>Helotiales</taxon>
        <taxon>Sclerotiniaceae</taxon>
        <taxon>Botrytis</taxon>
    </lineage>
</organism>
<evidence type="ECO:0000313" key="1">
    <source>
        <dbReference type="EMBL" id="TGO85932.1"/>
    </source>
</evidence>
<comment type="caution">
    <text evidence="1">The sequence shown here is derived from an EMBL/GenBank/DDBJ whole genome shotgun (WGS) entry which is preliminary data.</text>
</comment>